<evidence type="ECO:0000313" key="9">
    <source>
        <dbReference type="EMBL" id="ANM66874.1"/>
    </source>
</evidence>
<keyword evidence="10" id="KW-1185">Reference proteome</keyword>
<evidence type="ECO:0000313" key="10">
    <source>
        <dbReference type="Proteomes" id="UP000006548"/>
    </source>
</evidence>
<dbReference type="SUPFAM" id="SSF81338">
    <property type="entry name" value="Aquaporin-like"/>
    <property type="match status" value="1"/>
</dbReference>
<dbReference type="ExpressionAtlas" id="A0A1P8B5K6">
    <property type="expression patterns" value="baseline and differential"/>
</dbReference>
<dbReference type="GO" id="GO:0016020">
    <property type="term" value="C:membrane"/>
    <property type="evidence" value="ECO:0007669"/>
    <property type="project" value="UniProtKB-SubCell"/>
</dbReference>
<evidence type="ECO:0000256" key="1">
    <source>
        <dbReference type="ARBA" id="ARBA00004141"/>
    </source>
</evidence>
<dbReference type="InterPro" id="IPR022357">
    <property type="entry name" value="MIP_CS"/>
</dbReference>
<dbReference type="InterPro" id="IPR023271">
    <property type="entry name" value="Aquaporin-like"/>
</dbReference>
<feature type="transmembrane region" description="Helical" evidence="7">
    <location>
        <begin position="57"/>
        <end position="77"/>
    </location>
</feature>
<keyword evidence="5 7" id="KW-0472">Membrane</keyword>
<evidence type="ECO:0000256" key="2">
    <source>
        <dbReference type="ARBA" id="ARBA00022448"/>
    </source>
</evidence>
<keyword evidence="3 6" id="KW-0812">Transmembrane</keyword>
<evidence type="ECO:0000313" key="11">
    <source>
        <dbReference type="TAIR" id="AT4G19030"/>
    </source>
</evidence>
<evidence type="ECO:0007829" key="13">
    <source>
        <dbReference type="ProteomicsDB" id="A0A1P8B5K6"/>
    </source>
</evidence>
<dbReference type="PROSITE" id="PS00221">
    <property type="entry name" value="MIP"/>
    <property type="match status" value="1"/>
</dbReference>
<dbReference type="InterPro" id="IPR000425">
    <property type="entry name" value="MIP"/>
</dbReference>
<evidence type="ECO:0000256" key="4">
    <source>
        <dbReference type="ARBA" id="ARBA00022989"/>
    </source>
</evidence>
<dbReference type="EMBL" id="CP002687">
    <property type="protein sequence ID" value="ANM66874.1"/>
    <property type="molecule type" value="Genomic_DNA"/>
</dbReference>
<dbReference type="PANTHER" id="PTHR45724:SF13">
    <property type="entry name" value="AQUAPORIN NIP1-1-RELATED"/>
    <property type="match status" value="1"/>
</dbReference>
<dbReference type="RefSeq" id="NP_001328743.1">
    <property type="nucleotide sequence ID" value="NM_001341320.1"/>
</dbReference>
<gene>
    <name evidence="9 11" type="primary">NLM1</name>
    <name evidence="9" type="synonym">AT-NLM1</name>
    <name evidence="9" type="synonym">ATNLM1</name>
    <name evidence="9" type="synonym">NIP1:1</name>
    <name evidence="8 9" type="ordered locus">At4g19030</name>
    <name evidence="9" type="ORF">F13C5.200</name>
    <name evidence="9" type="ORF">F13C5_200</name>
</gene>
<dbReference type="GO" id="GO:0015267">
    <property type="term" value="F:channel activity"/>
    <property type="evidence" value="ECO:0007669"/>
    <property type="project" value="InterPro"/>
</dbReference>
<dbReference type="TAIR" id="AT4G19030">
    <property type="gene designation" value="NLM1"/>
</dbReference>
<keyword evidence="2 6" id="KW-0813">Transport</keyword>
<keyword evidence="4 7" id="KW-1133">Transmembrane helix</keyword>
<dbReference type="Araport" id="AT4G19030"/>
<feature type="transmembrane region" description="Helical" evidence="7">
    <location>
        <begin position="136"/>
        <end position="154"/>
    </location>
</feature>
<feature type="transmembrane region" description="Helical" evidence="7">
    <location>
        <begin position="205"/>
        <end position="224"/>
    </location>
</feature>
<dbReference type="Proteomes" id="UP000006548">
    <property type="component" value="Chromosome 4"/>
</dbReference>
<dbReference type="PRINTS" id="PR00783">
    <property type="entry name" value="MINTRINSICP"/>
</dbReference>
<reference evidence="10" key="2">
    <citation type="journal article" date="2017" name="Plant J.">
        <title>Araport11: a complete reannotation of the Arabidopsis thaliana reference genome.</title>
        <authorList>
            <person name="Cheng C.Y."/>
            <person name="Krishnakumar V."/>
            <person name="Chan A.P."/>
            <person name="Thibaud-Nissen F."/>
            <person name="Schobel S."/>
            <person name="Town C.D."/>
        </authorList>
    </citation>
    <scope>GENOME REANNOTATION</scope>
    <source>
        <strain evidence="10">cv. Columbia</strain>
    </source>
</reference>
<organism evidence="9 10">
    <name type="scientific">Arabidopsis thaliana</name>
    <name type="common">Mouse-ear cress</name>
    <dbReference type="NCBI Taxonomy" id="3702"/>
    <lineage>
        <taxon>Eukaryota</taxon>
        <taxon>Viridiplantae</taxon>
        <taxon>Streptophyta</taxon>
        <taxon>Embryophyta</taxon>
        <taxon>Tracheophyta</taxon>
        <taxon>Spermatophyta</taxon>
        <taxon>Magnoliopsida</taxon>
        <taxon>eudicotyledons</taxon>
        <taxon>Gunneridae</taxon>
        <taxon>Pentapetalae</taxon>
        <taxon>rosids</taxon>
        <taxon>malvids</taxon>
        <taxon>Brassicales</taxon>
        <taxon>Brassicaceae</taxon>
        <taxon>Camelineae</taxon>
        <taxon>Arabidopsis</taxon>
    </lineage>
</organism>
<dbReference type="Gene3D" id="1.20.1080.10">
    <property type="entry name" value="Glycerol uptake facilitator protein"/>
    <property type="match status" value="1"/>
</dbReference>
<dbReference type="ProteomicsDB" id="207545"/>
<feature type="transmembrane region" description="Helical" evidence="7">
    <location>
        <begin position="84"/>
        <end position="105"/>
    </location>
</feature>
<evidence type="ECO:0000313" key="8">
    <source>
        <dbReference type="Araport" id="AT4G19030"/>
    </source>
</evidence>
<dbReference type="OrthoDB" id="3222at2759"/>
<feature type="transmembrane region" description="Helical" evidence="7">
    <location>
        <begin position="178"/>
        <end position="198"/>
    </location>
</feature>
<dbReference type="AlphaFoldDB" id="A0A1P8B5K6"/>
<keyword evidence="12 13" id="KW-1267">Proteomics identification</keyword>
<protein>
    <submittedName>
        <fullName evidence="9">NOD26-like major intrinsic protein 1</fullName>
    </submittedName>
</protein>
<dbReference type="GeneID" id="827641"/>
<proteinExistence type="evidence at protein level"/>
<reference evidence="9 10" key="1">
    <citation type="journal article" date="1999" name="Nature">
        <title>Sequence and analysis of chromosome 4 of the plant Arabidopsis thaliana.</title>
        <authorList>
            <consortium name="EU"/>
            <consortium name="CSHL and WU Arabidopsis Sequencing Project"/>
            <person name="Mayer K."/>
            <person name="Schuller C."/>
            <person name="Wambutt R."/>
            <person name="Murphy G."/>
            <person name="Volckaert G."/>
            <person name="Pohl T."/>
            <person name="Dusterhoft A."/>
            <person name="Stiekema W."/>
            <person name="Entian K.D."/>
            <person name="Terryn N."/>
            <person name="Harris B."/>
            <person name="Ansorge W."/>
            <person name="Brandt P."/>
            <person name="Grivell L."/>
            <person name="Rieger M."/>
            <person name="Weichselgartner M."/>
            <person name="de Simone V."/>
            <person name="Obermaier B."/>
            <person name="Mache R."/>
            <person name="Muller M."/>
            <person name="Kreis M."/>
            <person name="Delseny M."/>
            <person name="Puigdomenech P."/>
            <person name="Watson M."/>
            <person name="Schmidtheini T."/>
            <person name="Reichert B."/>
            <person name="Portatelle D."/>
            <person name="Perez-Alonso M."/>
            <person name="Boutry M."/>
            <person name="Bancroft I."/>
            <person name="Vos P."/>
            <person name="Hoheisel J."/>
            <person name="Zimmermann W."/>
            <person name="Wedler H."/>
            <person name="Ridley P."/>
            <person name="Langham S.A."/>
            <person name="McCullagh B."/>
            <person name="Bilham L."/>
            <person name="Robben J."/>
            <person name="Van der Schueren J."/>
            <person name="Grymonprez B."/>
            <person name="Chuang Y.J."/>
            <person name="Vandenbussche F."/>
            <person name="Braeken M."/>
            <person name="Weltjens I."/>
            <person name="Voet M."/>
            <person name="Bastiaens I."/>
            <person name="Aert R."/>
            <person name="Defoor E."/>
            <person name="Weitzenegger T."/>
            <person name="Bothe G."/>
            <person name="Ramsperger U."/>
            <person name="Hilbert H."/>
            <person name="Braun M."/>
            <person name="Holzer E."/>
            <person name="Brandt A."/>
            <person name="Peters S."/>
            <person name="van Staveren M."/>
            <person name="Dirske W."/>
            <person name="Mooijman P."/>
            <person name="Klein Lankhorst R."/>
            <person name="Rose M."/>
            <person name="Hauf J."/>
            <person name="Kotter P."/>
            <person name="Berneiser S."/>
            <person name="Hempel S."/>
            <person name="Feldpausch M."/>
            <person name="Lamberth S."/>
            <person name="Van den Daele H."/>
            <person name="De Keyser A."/>
            <person name="Buysshaert C."/>
            <person name="Gielen J."/>
            <person name="Villarroel R."/>
            <person name="De Clercq R."/>
            <person name="Van Montagu M."/>
            <person name="Rogers J."/>
            <person name="Cronin A."/>
            <person name="Quail M."/>
            <person name="Bray-Allen S."/>
            <person name="Clark L."/>
            <person name="Doggett J."/>
            <person name="Hall S."/>
            <person name="Kay M."/>
            <person name="Lennard N."/>
            <person name="McLay K."/>
            <person name="Mayes R."/>
            <person name="Pettett A."/>
            <person name="Rajandream M.A."/>
            <person name="Lyne M."/>
            <person name="Benes V."/>
            <person name="Rechmann S."/>
            <person name="Borkova D."/>
            <person name="Blocker H."/>
            <person name="Scharfe M."/>
            <person name="Grimm M."/>
            <person name="Lohnert T.H."/>
            <person name="Dose S."/>
            <person name="de Haan M."/>
            <person name="Maarse A."/>
            <person name="Schafer M."/>
            <person name="Muller-Auer S."/>
            <person name="Gabel C."/>
            <person name="Fuchs M."/>
            <person name="Fartmann B."/>
            <person name="Granderath K."/>
            <person name="Dauner D."/>
            <person name="Herzl A."/>
            <person name="Neumann S."/>
            <person name="Argiriou A."/>
            <person name="Vitale D."/>
            <person name="Liguori R."/>
            <person name="Piravandi E."/>
            <person name="Massenet O."/>
            <person name="Quigley F."/>
            <person name="Clabauld G."/>
            <person name="Mundlein A."/>
            <person name="Felber R."/>
            <person name="Schnabl S."/>
            <person name="Hiller R."/>
            <person name="Schmidt W."/>
            <person name="Lecharny A."/>
            <person name="Aubourg S."/>
            <person name="Chefdor F."/>
            <person name="Cooke R."/>
            <person name="Berger C."/>
            <person name="Montfort A."/>
            <person name="Casacuberta E."/>
            <person name="Gibbons T."/>
            <person name="Weber N."/>
            <person name="Vandenbol M."/>
            <person name="Bargues M."/>
            <person name="Terol J."/>
            <person name="Torres A."/>
            <person name="Perez-Perez A."/>
            <person name="Purnelle B."/>
            <person name="Bent E."/>
            <person name="Johnson S."/>
            <person name="Tacon D."/>
            <person name="Jesse T."/>
            <person name="Heijnen L."/>
            <person name="Schwarz S."/>
            <person name="Scholler P."/>
            <person name="Heber S."/>
            <person name="Francs P."/>
            <person name="Bielke C."/>
            <person name="Frishman D."/>
            <person name="Haase D."/>
            <person name="Lemcke K."/>
            <person name="Mewes H.W."/>
            <person name="Stocker S."/>
            <person name="Zaccaria P."/>
            <person name="Bevan M."/>
            <person name="Wilson R.K."/>
            <person name="de la Bastide M."/>
            <person name="Habermann K."/>
            <person name="Parnell L."/>
            <person name="Dedhia N."/>
            <person name="Gnoj L."/>
            <person name="Schutz K."/>
            <person name="Huang E."/>
            <person name="Spiegel L."/>
            <person name="Sehkon M."/>
            <person name="Murray J."/>
            <person name="Sheet P."/>
            <person name="Cordes M."/>
            <person name="Abu-Threideh J."/>
            <person name="Stoneking T."/>
            <person name="Kalicki J."/>
            <person name="Graves T."/>
            <person name="Harmon G."/>
            <person name="Edwards J."/>
            <person name="Latreille P."/>
            <person name="Courtney L."/>
            <person name="Cloud J."/>
            <person name="Abbott A."/>
            <person name="Scott K."/>
            <person name="Johnson D."/>
            <person name="Minx P."/>
            <person name="Bentley D."/>
            <person name="Fulton B."/>
            <person name="Miller N."/>
            <person name="Greco T."/>
            <person name="Kemp K."/>
            <person name="Kramer J."/>
            <person name="Fulton L."/>
            <person name="Mardis E."/>
            <person name="Dante M."/>
            <person name="Pepin K."/>
            <person name="Hillier L."/>
            <person name="Nelson J."/>
            <person name="Spieth J."/>
            <person name="Ryan E."/>
            <person name="Andrews S."/>
            <person name="Geisel C."/>
            <person name="Layman D."/>
            <person name="Du H."/>
            <person name="Ali J."/>
            <person name="Berghoff A."/>
            <person name="Jones K."/>
            <person name="Drone K."/>
            <person name="Cotton M."/>
            <person name="Joshu C."/>
            <person name="Antonoiu B."/>
            <person name="Zidanic M."/>
            <person name="Strong C."/>
            <person name="Sun H."/>
            <person name="Lamar B."/>
            <person name="Yordan C."/>
            <person name="Ma P."/>
            <person name="Zhong J."/>
            <person name="Preston R."/>
            <person name="Vil D."/>
            <person name="Shekher M."/>
            <person name="Matero A."/>
            <person name="Shah R."/>
            <person name="Swaby I.K."/>
            <person name="O'Shaughnessy A."/>
            <person name="Rodriguez M."/>
            <person name="Hoffmann J."/>
            <person name="Till S."/>
            <person name="Granat S."/>
            <person name="Shohdy N."/>
            <person name="Hasegawa A."/>
            <person name="Hameed A."/>
            <person name="Lodhi M."/>
            <person name="Johnson A."/>
            <person name="Chen E."/>
            <person name="Marra M."/>
            <person name="Martienssen R."/>
            <person name="McCombie W.R."/>
        </authorList>
    </citation>
    <scope>NUCLEOTIDE SEQUENCE [LARGE SCALE GENOMIC DNA]</scope>
    <source>
        <strain evidence="10">cv. Columbia</strain>
    </source>
</reference>
<dbReference type="SMR" id="A0A1P8B5K6"/>
<dbReference type="InterPro" id="IPR034294">
    <property type="entry name" value="Aquaporin_transptr"/>
</dbReference>
<evidence type="ECO:0000256" key="3">
    <source>
        <dbReference type="ARBA" id="ARBA00022692"/>
    </source>
</evidence>
<comment type="subcellular location">
    <subcellularLocation>
        <location evidence="1">Membrane</location>
        <topology evidence="1">Multi-pass membrane protein</topology>
    </subcellularLocation>
</comment>
<comment type="similarity">
    <text evidence="6">Belongs to the MIP/aquaporin (TC 1.A.8) family.</text>
</comment>
<evidence type="ECO:0000256" key="7">
    <source>
        <dbReference type="SAM" id="Phobius"/>
    </source>
</evidence>
<name>A0A1P8B5K6_ARATH</name>
<dbReference type="Pfam" id="PF00230">
    <property type="entry name" value="MIP"/>
    <property type="match status" value="1"/>
</dbReference>
<evidence type="ECO:0000256" key="5">
    <source>
        <dbReference type="ARBA" id="ARBA00023136"/>
    </source>
</evidence>
<evidence type="ECO:0007829" key="12">
    <source>
        <dbReference type="PeptideAtlas" id="A0A1P8B5K6"/>
    </source>
</evidence>
<evidence type="ECO:0000256" key="6">
    <source>
        <dbReference type="RuleBase" id="RU000477"/>
    </source>
</evidence>
<dbReference type="PANTHER" id="PTHR45724">
    <property type="entry name" value="AQUAPORIN NIP2-1"/>
    <property type="match status" value="1"/>
</dbReference>
<sequence>MADISGNGYGNAREEVVMVNLKDEVEHQQEMEDIHNPRPLKKQDSLLSVSVPFLQKLIAEFLGTYFLVFTGCASVVVNMQNDNVVTLPGIAIVWGLTIMVLIYSLGHISGAHINPAVTIAFASCGRFPLKQVPAYVISQVIGSTLAAATLRLLFGLDHDVCSGKHDVFIGSSPVGSDLQAFTMEFIVTFYLMFIISGVATDNRAIGELAGLAIGSTVLLNVLIAA</sequence>
<accession>A0A1P8B5K6</accession>
<dbReference type="OMA" id="YGCYKGI"/>